<dbReference type="InterPro" id="IPR036097">
    <property type="entry name" value="HisK_dim/P_sf"/>
</dbReference>
<evidence type="ECO:0000256" key="1">
    <source>
        <dbReference type="ARBA" id="ARBA00000085"/>
    </source>
</evidence>
<dbReference type="GO" id="GO:0000155">
    <property type="term" value="F:phosphorelay sensor kinase activity"/>
    <property type="evidence" value="ECO:0007669"/>
    <property type="project" value="InterPro"/>
</dbReference>
<evidence type="ECO:0000313" key="10">
    <source>
        <dbReference type="Proteomes" id="UP000247555"/>
    </source>
</evidence>
<dbReference type="Gene3D" id="3.30.450.20">
    <property type="entry name" value="PAS domain"/>
    <property type="match status" value="2"/>
</dbReference>
<dbReference type="PROSITE" id="PS50113">
    <property type="entry name" value="PAC"/>
    <property type="match status" value="1"/>
</dbReference>
<dbReference type="InterPro" id="IPR005467">
    <property type="entry name" value="His_kinase_dom"/>
</dbReference>
<dbReference type="Gene3D" id="3.30.565.10">
    <property type="entry name" value="Histidine kinase-like ATPase, C-terminal domain"/>
    <property type="match status" value="1"/>
</dbReference>
<evidence type="ECO:0000256" key="2">
    <source>
        <dbReference type="ARBA" id="ARBA00012438"/>
    </source>
</evidence>
<dbReference type="RefSeq" id="WP_110391037.1">
    <property type="nucleotide sequence ID" value="NZ_DAIMVG010000017.1"/>
</dbReference>
<evidence type="ECO:0000313" key="9">
    <source>
        <dbReference type="EMBL" id="PXX78336.1"/>
    </source>
</evidence>
<dbReference type="InterPro" id="IPR035965">
    <property type="entry name" value="PAS-like_dom_sf"/>
</dbReference>
<evidence type="ECO:0000256" key="4">
    <source>
        <dbReference type="PROSITE-ProRule" id="PRU00169"/>
    </source>
</evidence>
<evidence type="ECO:0000259" key="8">
    <source>
        <dbReference type="PROSITE" id="PS50113"/>
    </source>
</evidence>
<dbReference type="Pfam" id="PF00512">
    <property type="entry name" value="HisKA"/>
    <property type="match status" value="1"/>
</dbReference>
<comment type="catalytic activity">
    <reaction evidence="1">
        <text>ATP + protein L-histidine = ADP + protein N-phospho-L-histidine.</text>
        <dbReference type="EC" id="2.7.13.3"/>
    </reaction>
</comment>
<keyword evidence="10" id="KW-1185">Reference proteome</keyword>
<dbReference type="PROSITE" id="PS50112">
    <property type="entry name" value="PAS"/>
    <property type="match status" value="1"/>
</dbReference>
<dbReference type="SUPFAM" id="SSF55874">
    <property type="entry name" value="ATPase domain of HSP90 chaperone/DNA topoisomerase II/histidine kinase"/>
    <property type="match status" value="1"/>
</dbReference>
<feature type="domain" description="PAC" evidence="8">
    <location>
        <begin position="251"/>
        <end position="303"/>
    </location>
</feature>
<dbReference type="InterPro" id="IPR000014">
    <property type="entry name" value="PAS"/>
</dbReference>
<dbReference type="SMART" id="SM00448">
    <property type="entry name" value="REC"/>
    <property type="match status" value="1"/>
</dbReference>
<proteinExistence type="predicted"/>
<organism evidence="9 10">
    <name type="scientific">Rivihabitans pingtungensis</name>
    <dbReference type="NCBI Taxonomy" id="1054498"/>
    <lineage>
        <taxon>Bacteria</taxon>
        <taxon>Pseudomonadati</taxon>
        <taxon>Pseudomonadota</taxon>
        <taxon>Betaproteobacteria</taxon>
        <taxon>Neisseriales</taxon>
        <taxon>Aquaspirillaceae</taxon>
        <taxon>Rivihabitans</taxon>
    </lineage>
</organism>
<dbReference type="Pfam" id="PF08448">
    <property type="entry name" value="PAS_4"/>
    <property type="match status" value="1"/>
</dbReference>
<evidence type="ECO:0000259" key="5">
    <source>
        <dbReference type="PROSITE" id="PS50109"/>
    </source>
</evidence>
<gene>
    <name evidence="9" type="ORF">DFR34_11255</name>
</gene>
<evidence type="ECO:0000256" key="3">
    <source>
        <dbReference type="ARBA" id="ARBA00022553"/>
    </source>
</evidence>
<dbReference type="CDD" id="cd00082">
    <property type="entry name" value="HisKA"/>
    <property type="match status" value="1"/>
</dbReference>
<accession>A0A318KRQ8</accession>
<dbReference type="AlphaFoldDB" id="A0A318KRQ8"/>
<dbReference type="InterPro" id="IPR003594">
    <property type="entry name" value="HATPase_dom"/>
</dbReference>
<dbReference type="InterPro" id="IPR013656">
    <property type="entry name" value="PAS_4"/>
</dbReference>
<dbReference type="SMART" id="SM00388">
    <property type="entry name" value="HisKA"/>
    <property type="match status" value="1"/>
</dbReference>
<dbReference type="Pfam" id="PF02518">
    <property type="entry name" value="HATPase_c"/>
    <property type="match status" value="1"/>
</dbReference>
<dbReference type="SUPFAM" id="SSF52172">
    <property type="entry name" value="CheY-like"/>
    <property type="match status" value="1"/>
</dbReference>
<comment type="caution">
    <text evidence="9">The sequence shown here is derived from an EMBL/GenBank/DDBJ whole genome shotgun (WGS) entry which is preliminary data.</text>
</comment>
<dbReference type="InterPro" id="IPR004358">
    <property type="entry name" value="Sig_transdc_His_kin-like_C"/>
</dbReference>
<dbReference type="Pfam" id="PF00072">
    <property type="entry name" value="Response_reg"/>
    <property type="match status" value="1"/>
</dbReference>
<evidence type="ECO:0000259" key="7">
    <source>
        <dbReference type="PROSITE" id="PS50112"/>
    </source>
</evidence>
<dbReference type="EC" id="2.7.13.3" evidence="2"/>
<dbReference type="SUPFAM" id="SSF55785">
    <property type="entry name" value="PYP-like sensor domain (PAS domain)"/>
    <property type="match status" value="2"/>
</dbReference>
<evidence type="ECO:0000259" key="6">
    <source>
        <dbReference type="PROSITE" id="PS50110"/>
    </source>
</evidence>
<dbReference type="Pfam" id="PF12860">
    <property type="entry name" value="PAS_7"/>
    <property type="match status" value="1"/>
</dbReference>
<dbReference type="EMBL" id="QJKI01000012">
    <property type="protein sequence ID" value="PXX78336.1"/>
    <property type="molecule type" value="Genomic_DNA"/>
</dbReference>
<dbReference type="InterPro" id="IPR001789">
    <property type="entry name" value="Sig_transdc_resp-reg_receiver"/>
</dbReference>
<keyword evidence="9" id="KW-0418">Kinase</keyword>
<feature type="domain" description="PAS" evidence="7">
    <location>
        <begin position="179"/>
        <end position="249"/>
    </location>
</feature>
<dbReference type="Proteomes" id="UP000247555">
    <property type="component" value="Unassembled WGS sequence"/>
</dbReference>
<dbReference type="Gene3D" id="3.40.50.2300">
    <property type="match status" value="1"/>
</dbReference>
<dbReference type="OrthoDB" id="224978at2"/>
<dbReference type="InterPro" id="IPR036890">
    <property type="entry name" value="HATPase_C_sf"/>
</dbReference>
<dbReference type="PROSITE" id="PS50110">
    <property type="entry name" value="RESPONSE_REGULATORY"/>
    <property type="match status" value="1"/>
</dbReference>
<sequence>MSFDTRPETDRLFREMVQAGLDLLDPGLTVFDHELRMVAWNRSFLRLLDFPESLAVAGMPFEAFIRYNAERGEYGPGDIDAQVAERVHAARSFRAHYTERTRPNGRVLAIRGAPLPHQGFITLYTDITEQKLYRELVQRQNAELEGHVRARTNELETAYTRLTQAMAANAEITSALKRSEARLRLITDTIPAHIAYFDHRWTYQYANRGYARWFGWQPEDVVGKPIDTIIGAQVFATVKEHVSIALAGQQVTYEYSMDLRDGRTVYARSTLVPEIDANGVTLGCFVHSFDITEQRRTQAALVQAQKMEAIGQLTGGLAHDFNNMLTVVTGNLQALRQQLGERSEVGDYLDPAMQAAQRGVELIKRLLTFSRQQPLEPQPVEVNSLIRGMAQLMRRSLPQSIAITPFAHEDDLVVMADPHQLENALLNLALNARDAMPNGGELRIESSSETLDAAAAADIEAEPGDYVQITVSDNGIGMDVGTLTRVFEPFFTTKQFGAGSGLGMSMVYGFVKQSGGGVLLRSRQARGTSVALLLPRTRQMPRGAESPQPALPREDVRGQLVLLVEDNPEVRKVARLLLTDLGYPVLEAENALEAADMIENIPDITILLSDIVMPGGMDGAALARFARRFRPAMRIVLVSGYAKGLEDDDAEIHGFRFLPKPFTREALAQALRDTLG</sequence>
<feature type="modified residue" description="4-aspartylphosphate" evidence="4">
    <location>
        <position position="610"/>
    </location>
</feature>
<dbReference type="PANTHER" id="PTHR43065">
    <property type="entry name" value="SENSOR HISTIDINE KINASE"/>
    <property type="match status" value="1"/>
</dbReference>
<keyword evidence="3 4" id="KW-0597">Phosphoprotein</keyword>
<dbReference type="Gene3D" id="1.10.287.130">
    <property type="match status" value="1"/>
</dbReference>
<dbReference type="SMART" id="SM00387">
    <property type="entry name" value="HATPase_c"/>
    <property type="match status" value="1"/>
</dbReference>
<protein>
    <recommendedName>
        <fullName evidence="2">histidine kinase</fullName>
        <ecNumber evidence="2">2.7.13.3</ecNumber>
    </recommendedName>
</protein>
<dbReference type="InterPro" id="IPR003661">
    <property type="entry name" value="HisK_dim/P_dom"/>
</dbReference>
<keyword evidence="9" id="KW-0808">Transferase</keyword>
<name>A0A318KRQ8_9NEIS</name>
<dbReference type="SUPFAM" id="SSF47384">
    <property type="entry name" value="Homodimeric domain of signal transducing histidine kinase"/>
    <property type="match status" value="1"/>
</dbReference>
<reference evidence="9 10" key="1">
    <citation type="submission" date="2018-05" db="EMBL/GenBank/DDBJ databases">
        <title>Genomic Encyclopedia of Type Strains, Phase IV (KMG-IV): sequencing the most valuable type-strain genomes for metagenomic binning, comparative biology and taxonomic classification.</title>
        <authorList>
            <person name="Goeker M."/>
        </authorList>
    </citation>
    <scope>NUCLEOTIDE SEQUENCE [LARGE SCALE GENOMIC DNA]</scope>
    <source>
        <strain evidence="9 10">DSM 29661</strain>
    </source>
</reference>
<dbReference type="PRINTS" id="PR00344">
    <property type="entry name" value="BCTRLSENSOR"/>
</dbReference>
<feature type="domain" description="Response regulatory" evidence="6">
    <location>
        <begin position="560"/>
        <end position="675"/>
    </location>
</feature>
<dbReference type="PANTHER" id="PTHR43065:SF42">
    <property type="entry name" value="TWO-COMPONENT SENSOR PPRA"/>
    <property type="match status" value="1"/>
</dbReference>
<dbReference type="SMART" id="SM00091">
    <property type="entry name" value="PAS"/>
    <property type="match status" value="2"/>
</dbReference>
<dbReference type="PROSITE" id="PS50109">
    <property type="entry name" value="HIS_KIN"/>
    <property type="match status" value="1"/>
</dbReference>
<dbReference type="InterPro" id="IPR011006">
    <property type="entry name" value="CheY-like_superfamily"/>
</dbReference>
<dbReference type="CDD" id="cd00130">
    <property type="entry name" value="PAS"/>
    <property type="match status" value="1"/>
</dbReference>
<feature type="domain" description="Histidine kinase" evidence="5">
    <location>
        <begin position="316"/>
        <end position="538"/>
    </location>
</feature>
<dbReference type="NCBIfam" id="TIGR00229">
    <property type="entry name" value="sensory_box"/>
    <property type="match status" value="1"/>
</dbReference>
<dbReference type="InterPro" id="IPR000700">
    <property type="entry name" value="PAS-assoc_C"/>
</dbReference>